<organism evidence="1 2">
    <name type="scientific">Laccaria amethystina LaAM-08-1</name>
    <dbReference type="NCBI Taxonomy" id="1095629"/>
    <lineage>
        <taxon>Eukaryota</taxon>
        <taxon>Fungi</taxon>
        <taxon>Dikarya</taxon>
        <taxon>Basidiomycota</taxon>
        <taxon>Agaricomycotina</taxon>
        <taxon>Agaricomycetes</taxon>
        <taxon>Agaricomycetidae</taxon>
        <taxon>Agaricales</taxon>
        <taxon>Agaricineae</taxon>
        <taxon>Hydnangiaceae</taxon>
        <taxon>Laccaria</taxon>
    </lineage>
</organism>
<protein>
    <submittedName>
        <fullName evidence="1">Uncharacterized protein</fullName>
    </submittedName>
</protein>
<dbReference type="EMBL" id="KN838755">
    <property type="protein sequence ID" value="KIJ95442.1"/>
    <property type="molecule type" value="Genomic_DNA"/>
</dbReference>
<name>A0A0C9XH51_9AGAR</name>
<sequence length="53" mass="5997">MQESKLRNSLESKAVNNPVYSKHSPNLLPSAEMIIWIISPVALDAVMDTWRSQ</sequence>
<gene>
    <name evidence="1" type="ORF">K443DRAFT_328622</name>
</gene>
<reference evidence="1 2" key="1">
    <citation type="submission" date="2014-04" db="EMBL/GenBank/DDBJ databases">
        <authorList>
            <consortium name="DOE Joint Genome Institute"/>
            <person name="Kuo A."/>
            <person name="Kohler A."/>
            <person name="Nagy L.G."/>
            <person name="Floudas D."/>
            <person name="Copeland A."/>
            <person name="Barry K.W."/>
            <person name="Cichocki N."/>
            <person name="Veneault-Fourrey C."/>
            <person name="LaButti K."/>
            <person name="Lindquist E.A."/>
            <person name="Lipzen A."/>
            <person name="Lundell T."/>
            <person name="Morin E."/>
            <person name="Murat C."/>
            <person name="Sun H."/>
            <person name="Tunlid A."/>
            <person name="Henrissat B."/>
            <person name="Grigoriev I.V."/>
            <person name="Hibbett D.S."/>
            <person name="Martin F."/>
            <person name="Nordberg H.P."/>
            <person name="Cantor M.N."/>
            <person name="Hua S.X."/>
        </authorList>
    </citation>
    <scope>NUCLEOTIDE SEQUENCE [LARGE SCALE GENOMIC DNA]</scope>
    <source>
        <strain evidence="1 2">LaAM-08-1</strain>
    </source>
</reference>
<reference evidence="2" key="2">
    <citation type="submission" date="2015-01" db="EMBL/GenBank/DDBJ databases">
        <title>Evolutionary Origins and Diversification of the Mycorrhizal Mutualists.</title>
        <authorList>
            <consortium name="DOE Joint Genome Institute"/>
            <consortium name="Mycorrhizal Genomics Consortium"/>
            <person name="Kohler A."/>
            <person name="Kuo A."/>
            <person name="Nagy L.G."/>
            <person name="Floudas D."/>
            <person name="Copeland A."/>
            <person name="Barry K.W."/>
            <person name="Cichocki N."/>
            <person name="Veneault-Fourrey C."/>
            <person name="LaButti K."/>
            <person name="Lindquist E.A."/>
            <person name="Lipzen A."/>
            <person name="Lundell T."/>
            <person name="Morin E."/>
            <person name="Murat C."/>
            <person name="Riley R."/>
            <person name="Ohm R."/>
            <person name="Sun H."/>
            <person name="Tunlid A."/>
            <person name="Henrissat B."/>
            <person name="Grigoriev I.V."/>
            <person name="Hibbett D.S."/>
            <person name="Martin F."/>
        </authorList>
    </citation>
    <scope>NUCLEOTIDE SEQUENCE [LARGE SCALE GENOMIC DNA]</scope>
    <source>
        <strain evidence="2">LaAM-08-1</strain>
    </source>
</reference>
<keyword evidence="2" id="KW-1185">Reference proteome</keyword>
<accession>A0A0C9XH51</accession>
<dbReference type="Proteomes" id="UP000054477">
    <property type="component" value="Unassembled WGS sequence"/>
</dbReference>
<proteinExistence type="predicted"/>
<evidence type="ECO:0000313" key="1">
    <source>
        <dbReference type="EMBL" id="KIJ95442.1"/>
    </source>
</evidence>
<evidence type="ECO:0000313" key="2">
    <source>
        <dbReference type="Proteomes" id="UP000054477"/>
    </source>
</evidence>
<dbReference type="AlphaFoldDB" id="A0A0C9XH51"/>
<dbReference type="HOGENOM" id="CLU_3069034_0_0_1"/>